<sequence>MLITPLRKLVIFACLSALLSAYPLLGFTQYSFEKKAAFKINSFFPVEIIDFYPEKKLYLGYFKSPEGLKITIVNDNGEMIAQKILVGQGPDQVSTAANCMAFSKDGDIWVQSPFEIVLYDQKLNVKARSKYPSETNTQIFGRMEVFNYFYPQLDSLQFSFFTIPTGTSRYLGGKDFKSSHLIEIYEPQNERLYEIAPVSEREISDKLDKSIGAMYFPVFALADKTNKLYLTTSFDKEITVYDLSTGLLKSRIEISHEKFKSLDNNPISTASLPSFKNRINLAGKNHRILLLEGGLILLEYIREISPAAYENNLAGAPQYHHFRDPDYHQLIIFDESRQLTDDLSLPVNGKLMISLPGNRLLIQIENPAIEEDFIRYEIYQIVKN</sequence>
<dbReference type="EMBL" id="FRCY01000026">
    <property type="protein sequence ID" value="SHN35425.1"/>
    <property type="molecule type" value="Genomic_DNA"/>
</dbReference>
<proteinExistence type="predicted"/>
<keyword evidence="2" id="KW-1185">Reference proteome</keyword>
<dbReference type="RefSeq" id="WP_073098340.1">
    <property type="nucleotide sequence ID" value="NZ_FRCY01000026.1"/>
</dbReference>
<dbReference type="AlphaFoldDB" id="A0A1M7QV77"/>
<evidence type="ECO:0008006" key="3">
    <source>
        <dbReference type="Google" id="ProtNLM"/>
    </source>
</evidence>
<dbReference type="SUPFAM" id="SSF63829">
    <property type="entry name" value="Calcium-dependent phosphotriesterase"/>
    <property type="match status" value="1"/>
</dbReference>
<organism evidence="1 2">
    <name type="scientific">Cyclobacterium lianum</name>
    <dbReference type="NCBI Taxonomy" id="388280"/>
    <lineage>
        <taxon>Bacteria</taxon>
        <taxon>Pseudomonadati</taxon>
        <taxon>Bacteroidota</taxon>
        <taxon>Cytophagia</taxon>
        <taxon>Cytophagales</taxon>
        <taxon>Cyclobacteriaceae</taxon>
        <taxon>Cyclobacterium</taxon>
    </lineage>
</organism>
<protein>
    <recommendedName>
        <fullName evidence="3">TolB-like 6-blade propeller-like</fullName>
    </recommendedName>
</protein>
<reference evidence="1 2" key="1">
    <citation type="submission" date="2016-11" db="EMBL/GenBank/DDBJ databases">
        <authorList>
            <person name="Jaros S."/>
            <person name="Januszkiewicz K."/>
            <person name="Wedrychowicz H."/>
        </authorList>
    </citation>
    <scope>NUCLEOTIDE SEQUENCE [LARGE SCALE GENOMIC DNA]</scope>
    <source>
        <strain evidence="1 2">CGMCC 1.6102</strain>
    </source>
</reference>
<evidence type="ECO:0000313" key="1">
    <source>
        <dbReference type="EMBL" id="SHN35425.1"/>
    </source>
</evidence>
<evidence type="ECO:0000313" key="2">
    <source>
        <dbReference type="Proteomes" id="UP000184513"/>
    </source>
</evidence>
<dbReference type="Proteomes" id="UP000184513">
    <property type="component" value="Unassembled WGS sequence"/>
</dbReference>
<gene>
    <name evidence="1" type="ORF">SAMN04488057_12620</name>
</gene>
<accession>A0A1M7QV77</accession>
<name>A0A1M7QV77_9BACT</name>
<dbReference type="OrthoDB" id="817877at2"/>